<dbReference type="Pfam" id="PF00326">
    <property type="entry name" value="Peptidase_S9"/>
    <property type="match status" value="1"/>
</dbReference>
<accession>A0A7S1VRK7</accession>
<evidence type="ECO:0000256" key="4">
    <source>
        <dbReference type="ARBA" id="ARBA00011881"/>
    </source>
</evidence>
<dbReference type="InterPro" id="IPR045550">
    <property type="entry name" value="AARE_N"/>
</dbReference>
<dbReference type="SUPFAM" id="SSF53474">
    <property type="entry name" value="alpha/beta-Hydrolases"/>
    <property type="match status" value="1"/>
</dbReference>
<dbReference type="InterPro" id="IPR002471">
    <property type="entry name" value="Pept_S9_AS"/>
</dbReference>
<dbReference type="GO" id="GO:0008242">
    <property type="term" value="F:omega peptidase activity"/>
    <property type="evidence" value="ECO:0007669"/>
    <property type="project" value="UniProtKB-EC"/>
</dbReference>
<feature type="domain" description="Acylamino-acid-releasing enzyme N-terminal" evidence="9">
    <location>
        <begin position="1"/>
        <end position="356"/>
    </location>
</feature>
<proteinExistence type="inferred from homology"/>
<dbReference type="GO" id="GO:0005737">
    <property type="term" value="C:cytoplasm"/>
    <property type="evidence" value="ECO:0007669"/>
    <property type="project" value="UniProtKB-SubCell"/>
</dbReference>
<evidence type="ECO:0000256" key="3">
    <source>
        <dbReference type="ARBA" id="ARBA00010040"/>
    </source>
</evidence>
<comment type="catalytic activity">
    <reaction evidence="1">
        <text>Cleavage of an N-acetyl or N-formyl amino acid from the N-terminus of a polypeptide.</text>
        <dbReference type="EC" id="3.4.19.1"/>
    </reaction>
</comment>
<evidence type="ECO:0000313" key="10">
    <source>
        <dbReference type="EMBL" id="CAD9307351.1"/>
    </source>
</evidence>
<dbReference type="Gene3D" id="3.40.50.1820">
    <property type="entry name" value="alpha/beta hydrolase"/>
    <property type="match status" value="1"/>
</dbReference>
<evidence type="ECO:0000256" key="1">
    <source>
        <dbReference type="ARBA" id="ARBA00000721"/>
    </source>
</evidence>
<protein>
    <recommendedName>
        <fullName evidence="5">acylaminoacyl-peptidase</fullName>
        <ecNumber evidence="5">3.4.19.1</ecNumber>
    </recommendedName>
</protein>
<feature type="domain" description="Peptidase S9 prolyl oligopeptidase catalytic" evidence="8">
    <location>
        <begin position="503"/>
        <end position="715"/>
    </location>
</feature>
<dbReference type="AlphaFoldDB" id="A0A7S1VRK7"/>
<name>A0A7S1VRK7_9STRA</name>
<dbReference type="SUPFAM" id="SSF82171">
    <property type="entry name" value="DPP6 N-terminal domain-like"/>
    <property type="match status" value="1"/>
</dbReference>
<dbReference type="PANTHER" id="PTHR42776">
    <property type="entry name" value="SERINE PEPTIDASE S9 FAMILY MEMBER"/>
    <property type="match status" value="1"/>
</dbReference>
<comment type="similarity">
    <text evidence="3">Belongs to the peptidase S9C family.</text>
</comment>
<dbReference type="PANTHER" id="PTHR42776:SF4">
    <property type="entry name" value="ACYLAMINO-ACID-RELEASING ENZYME"/>
    <property type="match status" value="1"/>
</dbReference>
<evidence type="ECO:0000256" key="2">
    <source>
        <dbReference type="ARBA" id="ARBA00004496"/>
    </source>
</evidence>
<comment type="subcellular location">
    <subcellularLocation>
        <location evidence="2">Cytoplasm</location>
    </subcellularLocation>
</comment>
<evidence type="ECO:0000256" key="6">
    <source>
        <dbReference type="ARBA" id="ARBA00022490"/>
    </source>
</evidence>
<dbReference type="GO" id="GO:0004252">
    <property type="term" value="F:serine-type endopeptidase activity"/>
    <property type="evidence" value="ECO:0007669"/>
    <property type="project" value="InterPro"/>
</dbReference>
<sequence length="715" mass="78155">MEIWTNFGQSLSQRIIVPTDQHGKIINDPAGFGTLQWNPDETAVVYAAERKVPKNVRSFFEKSTTADGNGEDEKVVGGEYTQGLGKSETWGEKYTTISGSLDLFILAIETEKVGRVQNVPGGDFDPLDSSGGSTLGQAVFSPCGTHLVYTAWDAGAGGQMPRRLGLIYCLNRPSKICMSNVTKLVESLLNSAEDDTDAMSIMSSPSAAVSTARKHFGLTEKLDEGFTCLTPDSMLSRSPRFSPVKNRLSRLCFLSNKPGFDTHYGCFGLHSIYWDTQEKKPNLENYQILMDQLADPQPLDDNNSVQVGNMGFPGLYVSDLPANCCTSEFLLTTTQWGSVQKVVRISLADGHVSLVNVDIIRSNGGSTERNASQQLLCVTAEGGAVFSESAPNRPSVVAYVQPELLARDNVARKVEATLVSEMGPIAASSFSPTIESDVMKRLNFSYDVLAMRPPQFKDTVDTQVQWVLLRPRARFDGKKPALIVVPHGGPHSCTPTSFIPSYAFLCAHGGYAILHVNYRGSTGFGQNALEALPGNIGTLDVKDVVHAAVTLSESGWIDPDRIGVCGGSHGGFLASHLIGQYPDMFKVAAMRNPVTNIASMVTATDIPDWCYVETMGCGYIKPEEFRAPYKEELGVMYDMSPIKHVSKVQAPTLVALGMSDQRVPPSQGLEFYHAIRARGVKTKLLTYDDDDHAIDKPKSEADHWINIKRWFDEHL</sequence>
<gene>
    <name evidence="10" type="ORF">GOCE00092_LOCUS24984</name>
</gene>
<dbReference type="EC" id="3.4.19.1" evidence="5"/>
<dbReference type="Pfam" id="PF19283">
    <property type="entry name" value="APEH_N"/>
    <property type="match status" value="1"/>
</dbReference>
<organism evidence="10">
    <name type="scientific">Grammatophora oceanica</name>
    <dbReference type="NCBI Taxonomy" id="210454"/>
    <lineage>
        <taxon>Eukaryota</taxon>
        <taxon>Sar</taxon>
        <taxon>Stramenopiles</taxon>
        <taxon>Ochrophyta</taxon>
        <taxon>Bacillariophyta</taxon>
        <taxon>Fragilariophyceae</taxon>
        <taxon>Fragilariophycidae</taxon>
        <taxon>Rhabdonematales</taxon>
        <taxon>Grammatophoraceae</taxon>
        <taxon>Grammatophora</taxon>
    </lineage>
</organism>
<dbReference type="PROSITE" id="PS00708">
    <property type="entry name" value="PRO_ENDOPEP_SER"/>
    <property type="match status" value="1"/>
</dbReference>
<evidence type="ECO:0000256" key="7">
    <source>
        <dbReference type="ARBA" id="ARBA00022801"/>
    </source>
</evidence>
<dbReference type="InterPro" id="IPR029058">
    <property type="entry name" value="AB_hydrolase_fold"/>
</dbReference>
<keyword evidence="7" id="KW-0378">Hydrolase</keyword>
<dbReference type="InterPro" id="IPR001375">
    <property type="entry name" value="Peptidase_S9_cat"/>
</dbReference>
<evidence type="ECO:0000259" key="9">
    <source>
        <dbReference type="Pfam" id="PF19283"/>
    </source>
</evidence>
<evidence type="ECO:0000259" key="8">
    <source>
        <dbReference type="Pfam" id="PF00326"/>
    </source>
</evidence>
<comment type="subunit">
    <text evidence="4">Homotetramer.</text>
</comment>
<reference evidence="10" key="1">
    <citation type="submission" date="2021-01" db="EMBL/GenBank/DDBJ databases">
        <authorList>
            <person name="Corre E."/>
            <person name="Pelletier E."/>
            <person name="Niang G."/>
            <person name="Scheremetjew M."/>
            <person name="Finn R."/>
            <person name="Kale V."/>
            <person name="Holt S."/>
            <person name="Cochrane G."/>
            <person name="Meng A."/>
            <person name="Brown T."/>
            <person name="Cohen L."/>
        </authorList>
    </citation>
    <scope>NUCLEOTIDE SEQUENCE</scope>
    <source>
        <strain evidence="10">CCMP 410</strain>
    </source>
</reference>
<dbReference type="GO" id="GO:0006508">
    <property type="term" value="P:proteolysis"/>
    <property type="evidence" value="ECO:0007669"/>
    <property type="project" value="InterPro"/>
</dbReference>
<dbReference type="EMBL" id="HBGK01047590">
    <property type="protein sequence ID" value="CAD9307351.1"/>
    <property type="molecule type" value="Transcribed_RNA"/>
</dbReference>
<evidence type="ECO:0000256" key="5">
    <source>
        <dbReference type="ARBA" id="ARBA00012917"/>
    </source>
</evidence>
<keyword evidence="6" id="KW-0963">Cytoplasm</keyword>